<sequence length="106" mass="11665">MKQDVREYTQMEADLLGGKYDASGGVYNIAGLKDPQVDAAIKSAAEEDGMTKRRQKIMAAEVEILRTDAVLPLVHEKVVQGISTDVEGVLLDPRERSLIDVDTHLK</sequence>
<organism evidence="1 2">
    <name type="scientific">Streptomyces brasiliscabiei</name>
    <dbReference type="NCBI Taxonomy" id="2736302"/>
    <lineage>
        <taxon>Bacteria</taxon>
        <taxon>Bacillati</taxon>
        <taxon>Actinomycetota</taxon>
        <taxon>Actinomycetes</taxon>
        <taxon>Kitasatosporales</taxon>
        <taxon>Streptomycetaceae</taxon>
        <taxon>Streptomyces</taxon>
    </lineage>
</organism>
<accession>A0ABU8G3V8</accession>
<proteinExistence type="predicted"/>
<dbReference type="Gene3D" id="3.40.190.10">
    <property type="entry name" value="Periplasmic binding protein-like II"/>
    <property type="match status" value="1"/>
</dbReference>
<protein>
    <recommendedName>
        <fullName evidence="3">ABC transporter substrate-binding protein</fullName>
    </recommendedName>
</protein>
<name>A0ABU8G3V8_9ACTN</name>
<gene>
    <name evidence="1" type="ORF">WB403_01720</name>
</gene>
<comment type="caution">
    <text evidence="1">The sequence shown here is derived from an EMBL/GenBank/DDBJ whole genome shotgun (WGS) entry which is preliminary data.</text>
</comment>
<dbReference type="Proteomes" id="UP001365781">
    <property type="component" value="Unassembled WGS sequence"/>
</dbReference>
<dbReference type="RefSeq" id="WP_336535544.1">
    <property type="nucleotide sequence ID" value="NZ_JBBAYL010000002.1"/>
</dbReference>
<dbReference type="SUPFAM" id="SSF53850">
    <property type="entry name" value="Periplasmic binding protein-like II"/>
    <property type="match status" value="1"/>
</dbReference>
<reference evidence="1 2" key="1">
    <citation type="submission" date="2024-03" db="EMBL/GenBank/DDBJ databases">
        <title>First Report of Pectobacterium brasiliscabiei causing potato scab in china.</title>
        <authorList>
            <person name="Handique U."/>
        </authorList>
    </citation>
    <scope>NUCLEOTIDE SEQUENCE [LARGE SCALE GENOMIC DNA]</scope>
    <source>
        <strain evidence="1 2">ZRIMU1503</strain>
    </source>
</reference>
<keyword evidence="2" id="KW-1185">Reference proteome</keyword>
<evidence type="ECO:0008006" key="3">
    <source>
        <dbReference type="Google" id="ProtNLM"/>
    </source>
</evidence>
<dbReference type="EMBL" id="JBBAYM010000001">
    <property type="protein sequence ID" value="MEI5607874.1"/>
    <property type="molecule type" value="Genomic_DNA"/>
</dbReference>
<evidence type="ECO:0000313" key="1">
    <source>
        <dbReference type="EMBL" id="MEI5607874.1"/>
    </source>
</evidence>
<evidence type="ECO:0000313" key="2">
    <source>
        <dbReference type="Proteomes" id="UP001365781"/>
    </source>
</evidence>
<dbReference type="Gene3D" id="3.10.105.10">
    <property type="entry name" value="Dipeptide-binding Protein, Domain 3"/>
    <property type="match status" value="1"/>
</dbReference>